<dbReference type="CDD" id="cd05483">
    <property type="entry name" value="retropepsin_like_bacteria"/>
    <property type="match status" value="1"/>
</dbReference>
<accession>A0A212LLE5</accession>
<name>A0A212LLE5_9HYPH</name>
<dbReference type="InterPro" id="IPR034122">
    <property type="entry name" value="Retropepsin-like_bacterial"/>
</dbReference>
<dbReference type="Gene3D" id="2.40.70.10">
    <property type="entry name" value="Acid Proteases"/>
    <property type="match status" value="1"/>
</dbReference>
<dbReference type="Pfam" id="PF13975">
    <property type="entry name" value="gag-asp_proteas"/>
    <property type="match status" value="1"/>
</dbReference>
<gene>
    <name evidence="1" type="ORF">KL86PLE_60531</name>
</gene>
<dbReference type="InterPro" id="IPR021109">
    <property type="entry name" value="Peptidase_aspartic_dom_sf"/>
</dbReference>
<dbReference type="InterPro" id="IPR001969">
    <property type="entry name" value="Aspartic_peptidase_AS"/>
</dbReference>
<dbReference type="AlphaFoldDB" id="A0A212LLE5"/>
<reference evidence="1" key="1">
    <citation type="submission" date="2016-08" db="EMBL/GenBank/DDBJ databases">
        <authorList>
            <person name="Seilhamer J.J."/>
        </authorList>
    </citation>
    <scope>NUCLEOTIDE SEQUENCE</scope>
    <source>
        <strain evidence="1">86</strain>
    </source>
</reference>
<dbReference type="EMBL" id="FMJD01000010">
    <property type="protein sequence ID" value="SCM78209.1"/>
    <property type="molecule type" value="Genomic_DNA"/>
</dbReference>
<dbReference type="GO" id="GO:0004190">
    <property type="term" value="F:aspartic-type endopeptidase activity"/>
    <property type="evidence" value="ECO:0007669"/>
    <property type="project" value="InterPro"/>
</dbReference>
<dbReference type="NCBIfam" id="TIGR02281">
    <property type="entry name" value="clan_AA_DTGA"/>
    <property type="match status" value="1"/>
</dbReference>
<dbReference type="PROSITE" id="PS00141">
    <property type="entry name" value="ASP_PROTEASE"/>
    <property type="match status" value="1"/>
</dbReference>
<evidence type="ECO:0008006" key="2">
    <source>
        <dbReference type="Google" id="ProtNLM"/>
    </source>
</evidence>
<organism evidence="1">
    <name type="scientific">uncultured Pleomorphomonas sp</name>
    <dbReference type="NCBI Taxonomy" id="442121"/>
    <lineage>
        <taxon>Bacteria</taxon>
        <taxon>Pseudomonadati</taxon>
        <taxon>Pseudomonadota</taxon>
        <taxon>Alphaproteobacteria</taxon>
        <taxon>Hyphomicrobiales</taxon>
        <taxon>Pleomorphomonadaceae</taxon>
        <taxon>Pleomorphomonas</taxon>
        <taxon>environmental samples</taxon>
    </lineage>
</organism>
<dbReference type="InterPro" id="IPR011969">
    <property type="entry name" value="Clan_AA_Asp_peptidase_C"/>
</dbReference>
<protein>
    <recommendedName>
        <fullName evidence="2">TIGR02281 family clan AA aspartic protease</fullName>
    </recommendedName>
</protein>
<dbReference type="SUPFAM" id="SSF50630">
    <property type="entry name" value="Acid proteases"/>
    <property type="match status" value="1"/>
</dbReference>
<proteinExistence type="predicted"/>
<sequence>MLRLLGWVLAATVVIGFFASELQRLADLPPADEAPAPVATPKPVVALGRAEIAADGRGHFVLTGRVNGRPLSMLADTGATLVALRASDARAAGLIVLPGDYTAKVSTAGGVAEAARVHLQEIEVGDIRVTDVDALVLSDNQLATNLLGMSFLGRLKAFAIENGRLVLSQ</sequence>
<dbReference type="GO" id="GO:0006508">
    <property type="term" value="P:proteolysis"/>
    <property type="evidence" value="ECO:0007669"/>
    <property type="project" value="InterPro"/>
</dbReference>
<evidence type="ECO:0000313" key="1">
    <source>
        <dbReference type="EMBL" id="SCM78209.1"/>
    </source>
</evidence>